<keyword evidence="4 8" id="KW-0808">Transferase</keyword>
<dbReference type="EC" id="2.8.1.7" evidence="3 8"/>
<dbReference type="Gene3D" id="3.90.1150.10">
    <property type="entry name" value="Aspartate Aminotransferase, domain 1"/>
    <property type="match status" value="1"/>
</dbReference>
<evidence type="ECO:0000256" key="5">
    <source>
        <dbReference type="ARBA" id="ARBA00022898"/>
    </source>
</evidence>
<evidence type="ECO:0000256" key="4">
    <source>
        <dbReference type="ARBA" id="ARBA00022679"/>
    </source>
</evidence>
<evidence type="ECO:0000256" key="1">
    <source>
        <dbReference type="ARBA" id="ARBA00001933"/>
    </source>
</evidence>
<dbReference type="InterPro" id="IPR010970">
    <property type="entry name" value="Cys_dSase_SufS"/>
</dbReference>
<dbReference type="SUPFAM" id="SSF53383">
    <property type="entry name" value="PLP-dependent transferases"/>
    <property type="match status" value="1"/>
</dbReference>
<dbReference type="EMBL" id="JAPMLT010000003">
    <property type="protein sequence ID" value="MCX7570049.1"/>
    <property type="molecule type" value="Genomic_DNA"/>
</dbReference>
<reference evidence="10 11" key="1">
    <citation type="submission" date="2022-11" db="EMBL/GenBank/DDBJ databases">
        <title>Study of microbial diversity in lake waters.</title>
        <authorList>
            <person name="Zhang J."/>
        </authorList>
    </citation>
    <scope>NUCLEOTIDE SEQUENCE [LARGE SCALE GENOMIC DNA]</scope>
    <source>
        <strain evidence="10 11">DT12</strain>
    </source>
</reference>
<comment type="caution">
    <text evidence="10">The sequence shown here is derived from an EMBL/GenBank/DDBJ whole genome shotgun (WGS) entry which is preliminary data.</text>
</comment>
<name>A0ABT3X5Q5_9BACL</name>
<comment type="catalytic activity">
    <reaction evidence="6 8">
        <text>(sulfur carrier)-H + L-cysteine = (sulfur carrier)-SH + L-alanine</text>
        <dbReference type="Rhea" id="RHEA:43892"/>
        <dbReference type="Rhea" id="RHEA-COMP:14737"/>
        <dbReference type="Rhea" id="RHEA-COMP:14739"/>
        <dbReference type="ChEBI" id="CHEBI:29917"/>
        <dbReference type="ChEBI" id="CHEBI:35235"/>
        <dbReference type="ChEBI" id="CHEBI:57972"/>
        <dbReference type="ChEBI" id="CHEBI:64428"/>
        <dbReference type="EC" id="2.8.1.7"/>
    </reaction>
</comment>
<dbReference type="PIRSF" id="PIRSF005572">
    <property type="entry name" value="NifS"/>
    <property type="match status" value="1"/>
</dbReference>
<protein>
    <recommendedName>
        <fullName evidence="3 8">Cysteine desulfurase</fullName>
        <ecNumber evidence="3 8">2.8.1.7</ecNumber>
    </recommendedName>
</protein>
<keyword evidence="5 8" id="KW-0663">Pyridoxal phosphate</keyword>
<evidence type="ECO:0000259" key="9">
    <source>
        <dbReference type="Pfam" id="PF00266"/>
    </source>
</evidence>
<dbReference type="InterPro" id="IPR016454">
    <property type="entry name" value="Cysteine_dSase"/>
</dbReference>
<dbReference type="PROSITE" id="PS00595">
    <property type="entry name" value="AA_TRANSFER_CLASS_5"/>
    <property type="match status" value="1"/>
</dbReference>
<dbReference type="NCBIfam" id="TIGR01979">
    <property type="entry name" value="sufS"/>
    <property type="match status" value="1"/>
</dbReference>
<accession>A0ABT3X5Q5</accession>
<organism evidence="10 11">
    <name type="scientific">Tumebacillus lacus</name>
    <dbReference type="NCBI Taxonomy" id="2995335"/>
    <lineage>
        <taxon>Bacteria</taxon>
        <taxon>Bacillati</taxon>
        <taxon>Bacillota</taxon>
        <taxon>Bacilli</taxon>
        <taxon>Bacillales</taxon>
        <taxon>Alicyclobacillaceae</taxon>
        <taxon>Tumebacillus</taxon>
    </lineage>
</organism>
<dbReference type="InterPro" id="IPR015422">
    <property type="entry name" value="PyrdxlP-dep_Trfase_small"/>
</dbReference>
<dbReference type="InterPro" id="IPR015424">
    <property type="entry name" value="PyrdxlP-dep_Trfase"/>
</dbReference>
<gene>
    <name evidence="10" type="ORF">OS242_08735</name>
</gene>
<comment type="similarity">
    <text evidence="2 8">Belongs to the class-V pyridoxal-phosphate-dependent aminotransferase family. Csd subfamily.</text>
</comment>
<dbReference type="RefSeq" id="WP_267151292.1">
    <property type="nucleotide sequence ID" value="NZ_JAPMLT010000003.1"/>
</dbReference>
<comment type="cofactor">
    <cofactor evidence="1 7">
        <name>pyridoxal 5'-phosphate</name>
        <dbReference type="ChEBI" id="CHEBI:597326"/>
    </cofactor>
</comment>
<evidence type="ECO:0000256" key="7">
    <source>
        <dbReference type="RuleBase" id="RU004504"/>
    </source>
</evidence>
<dbReference type="CDD" id="cd06453">
    <property type="entry name" value="SufS_like"/>
    <property type="match status" value="1"/>
</dbReference>
<dbReference type="InterPro" id="IPR020578">
    <property type="entry name" value="Aminotrans_V_PyrdxlP_BS"/>
</dbReference>
<feature type="domain" description="Aminotransferase class V" evidence="9">
    <location>
        <begin position="26"/>
        <end position="397"/>
    </location>
</feature>
<evidence type="ECO:0000256" key="8">
    <source>
        <dbReference type="RuleBase" id="RU004506"/>
    </source>
</evidence>
<comment type="function">
    <text evidence="8">Catalyzes the removal of elemental sulfur and selenium atoms from L-cysteine, L-cystine, L-selenocysteine, and L-selenocystine to produce L-alanine.</text>
</comment>
<dbReference type="PANTHER" id="PTHR43586">
    <property type="entry name" value="CYSTEINE DESULFURASE"/>
    <property type="match status" value="1"/>
</dbReference>
<sequence>MNDPDRRVLRDDFPLLARSSHGKPLVYLDSAATSQKPQLVLDTLDRCYRLHNANVHRGVYELAAEATDLYEAAREKTARFLGAPSGQQIVFTRGTTESLNLVAFGYAMPRLQPGDEIVTTLAEHHSNLVPWQQVAKRTGARLTFLPLLPDGTLDLEAAEKKINPRTKLVTIAHVSNVLGTVHPIRRLADLAHRVGAALVVDAAQSVPQRLVDVMALDCDFLAFSGHKAYGPTGVGVLYGKREMLQRTDPLLFGGEMIDRVELTDSTWKDAPWKLEAGTPPILQAIGLGAALDYLSGIGMDRIHRAVQDLTRYAYVSLADLEGISLYGPGPGTERGDLLTFNLGDIHPHDIATVLDSEGIAVRAGHHCCQQAMRWLGVPATVRASFALYNTRADVDRLVDGLRKAKELFQA</sequence>
<evidence type="ECO:0000313" key="10">
    <source>
        <dbReference type="EMBL" id="MCX7570049.1"/>
    </source>
</evidence>
<keyword evidence="11" id="KW-1185">Reference proteome</keyword>
<evidence type="ECO:0000256" key="2">
    <source>
        <dbReference type="ARBA" id="ARBA00010447"/>
    </source>
</evidence>
<proteinExistence type="inferred from homology"/>
<dbReference type="PANTHER" id="PTHR43586:SF8">
    <property type="entry name" value="CYSTEINE DESULFURASE 1, CHLOROPLASTIC"/>
    <property type="match status" value="1"/>
</dbReference>
<evidence type="ECO:0000256" key="3">
    <source>
        <dbReference type="ARBA" id="ARBA00012239"/>
    </source>
</evidence>
<dbReference type="Proteomes" id="UP001208017">
    <property type="component" value="Unassembled WGS sequence"/>
</dbReference>
<dbReference type="InterPro" id="IPR000192">
    <property type="entry name" value="Aminotrans_V_dom"/>
</dbReference>
<dbReference type="InterPro" id="IPR015421">
    <property type="entry name" value="PyrdxlP-dep_Trfase_major"/>
</dbReference>
<evidence type="ECO:0000256" key="6">
    <source>
        <dbReference type="ARBA" id="ARBA00050776"/>
    </source>
</evidence>
<dbReference type="Gene3D" id="3.40.640.10">
    <property type="entry name" value="Type I PLP-dependent aspartate aminotransferase-like (Major domain)"/>
    <property type="match status" value="1"/>
</dbReference>
<dbReference type="Pfam" id="PF00266">
    <property type="entry name" value="Aminotran_5"/>
    <property type="match status" value="1"/>
</dbReference>
<evidence type="ECO:0000313" key="11">
    <source>
        <dbReference type="Proteomes" id="UP001208017"/>
    </source>
</evidence>